<reference evidence="1 2" key="1">
    <citation type="submission" date="2022-11" db="EMBL/GenBank/DDBJ databases">
        <title>The characterization of three novel Bacteroidetes species and genomic analysis of their roles in tidal elemental geochemical cycles.</title>
        <authorList>
            <person name="Ma K.-J."/>
        </authorList>
    </citation>
    <scope>NUCLEOTIDE SEQUENCE [LARGE SCALE GENOMIC DNA]</scope>
    <source>
        <strain evidence="1 2">M82</strain>
    </source>
</reference>
<dbReference type="Proteomes" id="UP001207228">
    <property type="component" value="Unassembled WGS sequence"/>
</dbReference>
<proteinExistence type="predicted"/>
<protein>
    <submittedName>
        <fullName evidence="1">Uncharacterized protein</fullName>
    </submittedName>
</protein>
<keyword evidence="2" id="KW-1185">Reference proteome</keyword>
<evidence type="ECO:0000313" key="1">
    <source>
        <dbReference type="EMBL" id="MCX2739005.1"/>
    </source>
</evidence>
<gene>
    <name evidence="1" type="ORF">OO017_03525</name>
</gene>
<accession>A0ABT3RBV1</accession>
<organism evidence="1 2">
    <name type="scientific">Pontibacter anaerobius</name>
    <dbReference type="NCBI Taxonomy" id="2993940"/>
    <lineage>
        <taxon>Bacteria</taxon>
        <taxon>Pseudomonadati</taxon>
        <taxon>Bacteroidota</taxon>
        <taxon>Cytophagia</taxon>
        <taxon>Cytophagales</taxon>
        <taxon>Hymenobacteraceae</taxon>
        <taxon>Pontibacter</taxon>
    </lineage>
</organism>
<sequence length="124" mass="14266">MERFLKIWSLLMLYTHLFFLAFTSFMPGESTGISYKKECLREKSKHAVVAASNDYHPSPFDHFDKSEKKQKTEIKVCSLKLFCTAATESVTSLTPPLVLKTVKFNYKAYHSITESLEPDPPRHC</sequence>
<dbReference type="RefSeq" id="WP_266051063.1">
    <property type="nucleotide sequence ID" value="NZ_JAPFQO010000002.1"/>
</dbReference>
<evidence type="ECO:0000313" key="2">
    <source>
        <dbReference type="Proteomes" id="UP001207228"/>
    </source>
</evidence>
<comment type="caution">
    <text evidence="1">The sequence shown here is derived from an EMBL/GenBank/DDBJ whole genome shotgun (WGS) entry which is preliminary data.</text>
</comment>
<dbReference type="EMBL" id="JAPFQO010000002">
    <property type="protein sequence ID" value="MCX2739005.1"/>
    <property type="molecule type" value="Genomic_DNA"/>
</dbReference>
<name>A0ABT3RBV1_9BACT</name>